<sequence length="227" mass="24877">MHSICLLLLNLLLFARFSVAQDWKDTPSFKIVTKLKPGQNGKGRFDGLTLAPYYNGVSENYDILAMKPAAIKKDKLQPLKALFYGTGSARTFFFDFRAYPGGPESEVPRVRIINQFTSWGLVDIVGGRTTQVVTLSNNNQENNGAWSRNQQTGLNFNVGSSRGGIEFGGWMVCEWWKHAPQLVMKIKDSAEKAPIPSSCGEVFLMPKAIPTAAPTSATTAEQAAPTA</sequence>
<dbReference type="AlphaFoldDB" id="A0A6A6G1T9"/>
<dbReference type="EMBL" id="ML992515">
    <property type="protein sequence ID" value="KAF2219705.1"/>
    <property type="molecule type" value="Genomic_DNA"/>
</dbReference>
<evidence type="ECO:0000259" key="2">
    <source>
        <dbReference type="Pfam" id="PF25484"/>
    </source>
</evidence>
<keyword evidence="4" id="KW-1185">Reference proteome</keyword>
<protein>
    <recommendedName>
        <fullName evidence="2">DUF7907 domain-containing protein</fullName>
    </recommendedName>
</protein>
<name>A0A6A6G1T9_9PEZI</name>
<dbReference type="Pfam" id="PF25484">
    <property type="entry name" value="DUF7907"/>
    <property type="match status" value="1"/>
</dbReference>
<dbReference type="InterPro" id="IPR057229">
    <property type="entry name" value="DUF7907"/>
</dbReference>
<evidence type="ECO:0000256" key="1">
    <source>
        <dbReference type="SAM" id="SignalP"/>
    </source>
</evidence>
<evidence type="ECO:0000313" key="3">
    <source>
        <dbReference type="EMBL" id="KAF2219705.1"/>
    </source>
</evidence>
<evidence type="ECO:0000313" key="4">
    <source>
        <dbReference type="Proteomes" id="UP000799538"/>
    </source>
</evidence>
<proteinExistence type="predicted"/>
<dbReference type="Proteomes" id="UP000799538">
    <property type="component" value="Unassembled WGS sequence"/>
</dbReference>
<feature type="signal peptide" evidence="1">
    <location>
        <begin position="1"/>
        <end position="20"/>
    </location>
</feature>
<dbReference type="OrthoDB" id="3518533at2759"/>
<organism evidence="3 4">
    <name type="scientific">Elsinoe ampelina</name>
    <dbReference type="NCBI Taxonomy" id="302913"/>
    <lineage>
        <taxon>Eukaryota</taxon>
        <taxon>Fungi</taxon>
        <taxon>Dikarya</taxon>
        <taxon>Ascomycota</taxon>
        <taxon>Pezizomycotina</taxon>
        <taxon>Dothideomycetes</taxon>
        <taxon>Dothideomycetidae</taxon>
        <taxon>Myriangiales</taxon>
        <taxon>Elsinoaceae</taxon>
        <taxon>Elsinoe</taxon>
    </lineage>
</organism>
<gene>
    <name evidence="3" type="ORF">BDZ85DRAFT_252549</name>
</gene>
<reference evidence="4" key="1">
    <citation type="journal article" date="2020" name="Stud. Mycol.">
        <title>101 Dothideomycetes genomes: A test case for predicting lifestyles and emergence of pathogens.</title>
        <authorList>
            <person name="Haridas S."/>
            <person name="Albert R."/>
            <person name="Binder M."/>
            <person name="Bloem J."/>
            <person name="LaButti K."/>
            <person name="Salamov A."/>
            <person name="Andreopoulos B."/>
            <person name="Baker S."/>
            <person name="Barry K."/>
            <person name="Bills G."/>
            <person name="Bluhm B."/>
            <person name="Cannon C."/>
            <person name="Castanera R."/>
            <person name="Culley D."/>
            <person name="Daum C."/>
            <person name="Ezra D."/>
            <person name="Gonzalez J."/>
            <person name="Henrissat B."/>
            <person name="Kuo A."/>
            <person name="Liang C."/>
            <person name="Lipzen A."/>
            <person name="Lutzoni F."/>
            <person name="Magnuson J."/>
            <person name="Mondo S."/>
            <person name="Nolan M."/>
            <person name="Ohm R."/>
            <person name="Pangilinan J."/>
            <person name="Park H.-J."/>
            <person name="Ramirez L."/>
            <person name="Alfaro M."/>
            <person name="Sun H."/>
            <person name="Tritt A."/>
            <person name="Yoshinaga Y."/>
            <person name="Zwiers L.-H."/>
            <person name="Turgeon B."/>
            <person name="Goodwin S."/>
            <person name="Spatafora J."/>
            <person name="Crous P."/>
            <person name="Grigoriev I."/>
        </authorList>
    </citation>
    <scope>NUCLEOTIDE SEQUENCE [LARGE SCALE GENOMIC DNA]</scope>
    <source>
        <strain evidence="4">CECT 20119</strain>
    </source>
</reference>
<feature type="chain" id="PRO_5025513846" description="DUF7907 domain-containing protein" evidence="1">
    <location>
        <begin position="21"/>
        <end position="227"/>
    </location>
</feature>
<keyword evidence="1" id="KW-0732">Signal</keyword>
<accession>A0A6A6G1T9</accession>
<feature type="domain" description="DUF7907" evidence="2">
    <location>
        <begin position="27"/>
        <end position="207"/>
    </location>
</feature>